<comment type="caution">
    <text evidence="5">The sequence shown here is derived from an EMBL/GenBank/DDBJ whole genome shotgun (WGS) entry which is preliminary data.</text>
</comment>
<feature type="region of interest" description="Disordered" evidence="3">
    <location>
        <begin position="146"/>
        <end position="173"/>
    </location>
</feature>
<evidence type="ECO:0000313" key="5">
    <source>
        <dbReference type="EMBL" id="MFC4331503.1"/>
    </source>
</evidence>
<evidence type="ECO:0000313" key="6">
    <source>
        <dbReference type="Proteomes" id="UP001595824"/>
    </source>
</evidence>
<name>A0ABV8TLV6_9ACTN</name>
<feature type="compositionally biased region" description="Pro residues" evidence="3">
    <location>
        <begin position="9"/>
        <end position="18"/>
    </location>
</feature>
<keyword evidence="1" id="KW-0547">Nucleotide-binding</keyword>
<feature type="domain" description="Orc1-like AAA ATPase" evidence="4">
    <location>
        <begin position="41"/>
        <end position="116"/>
    </location>
</feature>
<feature type="compositionally biased region" description="Low complexity" evidence="3">
    <location>
        <begin position="150"/>
        <end position="165"/>
    </location>
</feature>
<dbReference type="PANTHER" id="PTHR16305">
    <property type="entry name" value="TESTICULAR SOLUBLE ADENYLYL CYCLASE"/>
    <property type="match status" value="1"/>
</dbReference>
<evidence type="ECO:0000259" key="4">
    <source>
        <dbReference type="Pfam" id="PF13191"/>
    </source>
</evidence>
<sequence>MWRWAPTGCPSPPSPPRCAPCAANCPTRSPPQSAGQEEETGRLLPELAEQPAARGTGRPDEEGTARLFELTARLLEQIGAGHTVLLVLEDLHWADASTRHLLSYLFRTLRTGRLVVLATYRSDDIHRRHPLRPLLAELDGCARSAASNWSASPGRRSAARSRVSSPPEPDPAQIDRIFERSDGNAFFVEELAVCAKRALRRPQRLPARSAPRPRRGPARGRP</sequence>
<evidence type="ECO:0000256" key="3">
    <source>
        <dbReference type="SAM" id="MobiDB-lite"/>
    </source>
</evidence>
<dbReference type="EMBL" id="JBHSDP010000025">
    <property type="protein sequence ID" value="MFC4331503.1"/>
    <property type="molecule type" value="Genomic_DNA"/>
</dbReference>
<feature type="region of interest" description="Disordered" evidence="3">
    <location>
        <begin position="202"/>
        <end position="222"/>
    </location>
</feature>
<keyword evidence="6" id="KW-1185">Reference proteome</keyword>
<reference evidence="6" key="1">
    <citation type="journal article" date="2019" name="Int. J. Syst. Evol. Microbiol.">
        <title>The Global Catalogue of Microorganisms (GCM) 10K type strain sequencing project: providing services to taxonomists for standard genome sequencing and annotation.</title>
        <authorList>
            <consortium name="The Broad Institute Genomics Platform"/>
            <consortium name="The Broad Institute Genome Sequencing Center for Infectious Disease"/>
            <person name="Wu L."/>
            <person name="Ma J."/>
        </authorList>
    </citation>
    <scope>NUCLEOTIDE SEQUENCE [LARGE SCALE GENOMIC DNA]</scope>
    <source>
        <strain evidence="6">PCU 347</strain>
    </source>
</reference>
<feature type="region of interest" description="Disordered" evidence="3">
    <location>
        <begin position="1"/>
        <end position="61"/>
    </location>
</feature>
<dbReference type="Pfam" id="PF13191">
    <property type="entry name" value="AAA_16"/>
    <property type="match status" value="1"/>
</dbReference>
<organism evidence="5 6">
    <name type="scientific">Streptomyces andamanensis</name>
    <dbReference type="NCBI Taxonomy" id="1565035"/>
    <lineage>
        <taxon>Bacteria</taxon>
        <taxon>Bacillati</taxon>
        <taxon>Actinomycetota</taxon>
        <taxon>Actinomycetes</taxon>
        <taxon>Kitasatosporales</taxon>
        <taxon>Streptomycetaceae</taxon>
        <taxon>Streptomyces</taxon>
    </lineage>
</organism>
<gene>
    <name evidence="5" type="ORF">ACFPC0_27740</name>
</gene>
<dbReference type="PANTHER" id="PTHR16305:SF35">
    <property type="entry name" value="TRANSCRIPTIONAL ACTIVATOR DOMAIN"/>
    <property type="match status" value="1"/>
</dbReference>
<evidence type="ECO:0000256" key="2">
    <source>
        <dbReference type="ARBA" id="ARBA00022840"/>
    </source>
</evidence>
<keyword evidence="2" id="KW-0067">ATP-binding</keyword>
<accession>A0ABV8TLV6</accession>
<evidence type="ECO:0000256" key="1">
    <source>
        <dbReference type="ARBA" id="ARBA00022741"/>
    </source>
</evidence>
<dbReference type="InterPro" id="IPR041664">
    <property type="entry name" value="AAA_16"/>
</dbReference>
<feature type="non-terminal residue" evidence="5">
    <location>
        <position position="222"/>
    </location>
</feature>
<dbReference type="Proteomes" id="UP001595824">
    <property type="component" value="Unassembled WGS sequence"/>
</dbReference>
<dbReference type="RefSeq" id="WP_381742806.1">
    <property type="nucleotide sequence ID" value="NZ_JBHSDP010000025.1"/>
</dbReference>
<feature type="compositionally biased region" description="Basic residues" evidence="3">
    <location>
        <begin position="211"/>
        <end position="222"/>
    </location>
</feature>
<protein>
    <submittedName>
        <fullName evidence="5">AAA family ATPase</fullName>
    </submittedName>
</protein>
<proteinExistence type="predicted"/>